<dbReference type="PANTHER" id="PTHR24170:SF2">
    <property type="entry name" value="ANKYRIN REPEAT DOMAIN-CONTAINING PROTEIN 27"/>
    <property type="match status" value="1"/>
</dbReference>
<dbReference type="GO" id="GO:0030133">
    <property type="term" value="C:transport vesicle"/>
    <property type="evidence" value="ECO:0007669"/>
    <property type="project" value="TreeGrafter"/>
</dbReference>
<dbReference type="PROSITE" id="PS50088">
    <property type="entry name" value="ANK_REPEAT"/>
    <property type="match status" value="6"/>
</dbReference>
<dbReference type="SMART" id="SM00248">
    <property type="entry name" value="ANK"/>
    <property type="match status" value="7"/>
</dbReference>
<dbReference type="GO" id="GO:0005085">
    <property type="term" value="F:guanyl-nucleotide exchange factor activity"/>
    <property type="evidence" value="ECO:0007669"/>
    <property type="project" value="TreeGrafter"/>
</dbReference>
<evidence type="ECO:0000313" key="3">
    <source>
        <dbReference type="EMBL" id="KAH0815364.1"/>
    </source>
</evidence>
<dbReference type="EMBL" id="JABDTM020023176">
    <property type="protein sequence ID" value="KAH0815364.1"/>
    <property type="molecule type" value="Genomic_DNA"/>
</dbReference>
<feature type="repeat" description="ANK" evidence="1">
    <location>
        <begin position="173"/>
        <end position="194"/>
    </location>
</feature>
<dbReference type="GO" id="GO:0005770">
    <property type="term" value="C:late endosome"/>
    <property type="evidence" value="ECO:0007669"/>
    <property type="project" value="TreeGrafter"/>
</dbReference>
<dbReference type="InterPro" id="IPR003123">
    <property type="entry name" value="VPS9"/>
</dbReference>
<dbReference type="GO" id="GO:0045022">
    <property type="term" value="P:early endosome to late endosome transport"/>
    <property type="evidence" value="ECO:0007669"/>
    <property type="project" value="TreeGrafter"/>
</dbReference>
<keyword evidence="1" id="KW-0040">ANK repeat</keyword>
<name>A0A8J6LB39_TENMO</name>
<feature type="repeat" description="ANK" evidence="1">
    <location>
        <begin position="208"/>
        <end position="240"/>
    </location>
</feature>
<dbReference type="GO" id="GO:0005769">
    <property type="term" value="C:early endosome"/>
    <property type="evidence" value="ECO:0007669"/>
    <property type="project" value="TreeGrafter"/>
</dbReference>
<evidence type="ECO:0000259" key="2">
    <source>
        <dbReference type="PROSITE" id="PS51205"/>
    </source>
</evidence>
<feature type="repeat" description="ANK" evidence="1">
    <location>
        <begin position="140"/>
        <end position="172"/>
    </location>
</feature>
<dbReference type="Pfam" id="PF13857">
    <property type="entry name" value="Ank_5"/>
    <property type="match status" value="1"/>
</dbReference>
<reference evidence="3" key="2">
    <citation type="submission" date="2021-08" db="EMBL/GenBank/DDBJ databases">
        <authorList>
            <person name="Eriksson T."/>
        </authorList>
    </citation>
    <scope>NUCLEOTIDE SEQUENCE</scope>
    <source>
        <strain evidence="3">Stoneville</strain>
        <tissue evidence="3">Whole head</tissue>
    </source>
</reference>
<dbReference type="CDD" id="cd22886">
    <property type="entry name" value="ANKRD27_zf2"/>
    <property type="match status" value="1"/>
</dbReference>
<gene>
    <name evidence="3" type="ORF">GEV33_007426</name>
</gene>
<dbReference type="PROSITE" id="PS51205">
    <property type="entry name" value="VPS9"/>
    <property type="match status" value="1"/>
</dbReference>
<dbReference type="SUPFAM" id="SSF48403">
    <property type="entry name" value="Ankyrin repeat"/>
    <property type="match status" value="2"/>
</dbReference>
<evidence type="ECO:0000313" key="4">
    <source>
        <dbReference type="Proteomes" id="UP000719412"/>
    </source>
</evidence>
<protein>
    <recommendedName>
        <fullName evidence="2">VPS9 domain-containing protein</fullName>
    </recommendedName>
</protein>
<keyword evidence="4" id="KW-1185">Reference proteome</keyword>
<feature type="domain" description="VPS9" evidence="2">
    <location>
        <begin position="1"/>
        <end position="44"/>
    </location>
</feature>
<dbReference type="InterPro" id="IPR051248">
    <property type="entry name" value="UPF0507/Ank_repeat_27"/>
</dbReference>
<dbReference type="Pfam" id="PF13637">
    <property type="entry name" value="Ank_4"/>
    <property type="match status" value="1"/>
</dbReference>
<organism evidence="3 4">
    <name type="scientific">Tenebrio molitor</name>
    <name type="common">Yellow mealworm beetle</name>
    <dbReference type="NCBI Taxonomy" id="7067"/>
    <lineage>
        <taxon>Eukaryota</taxon>
        <taxon>Metazoa</taxon>
        <taxon>Ecdysozoa</taxon>
        <taxon>Arthropoda</taxon>
        <taxon>Hexapoda</taxon>
        <taxon>Insecta</taxon>
        <taxon>Pterygota</taxon>
        <taxon>Neoptera</taxon>
        <taxon>Endopterygota</taxon>
        <taxon>Coleoptera</taxon>
        <taxon>Polyphaga</taxon>
        <taxon>Cucujiformia</taxon>
        <taxon>Tenebrionidae</taxon>
        <taxon>Tenebrio</taxon>
    </lineage>
</organism>
<dbReference type="InterPro" id="IPR002110">
    <property type="entry name" value="Ankyrin_rpt"/>
</dbReference>
<dbReference type="PRINTS" id="PR01415">
    <property type="entry name" value="ANKYRIN"/>
</dbReference>
<dbReference type="Gene3D" id="1.25.40.20">
    <property type="entry name" value="Ankyrin repeat-containing domain"/>
    <property type="match status" value="3"/>
</dbReference>
<accession>A0A8J6LB39</accession>
<feature type="repeat" description="ANK" evidence="1">
    <location>
        <begin position="366"/>
        <end position="398"/>
    </location>
</feature>
<feature type="repeat" description="ANK" evidence="1">
    <location>
        <begin position="107"/>
        <end position="139"/>
    </location>
</feature>
<dbReference type="Pfam" id="PF12796">
    <property type="entry name" value="Ank_2"/>
    <property type="match status" value="2"/>
</dbReference>
<comment type="caution">
    <text evidence="3">The sequence shown here is derived from an EMBL/GenBank/DDBJ whole genome shotgun (WGS) entry which is preliminary data.</text>
</comment>
<dbReference type="GO" id="GO:0048812">
    <property type="term" value="P:neuron projection morphogenesis"/>
    <property type="evidence" value="ECO:0007669"/>
    <property type="project" value="TreeGrafter"/>
</dbReference>
<dbReference type="PROSITE" id="PS50297">
    <property type="entry name" value="ANK_REP_REGION"/>
    <property type="match status" value="6"/>
</dbReference>
<dbReference type="Proteomes" id="UP000719412">
    <property type="component" value="Unassembled WGS sequence"/>
</dbReference>
<dbReference type="GO" id="GO:0000149">
    <property type="term" value="F:SNARE binding"/>
    <property type="evidence" value="ECO:0007669"/>
    <property type="project" value="TreeGrafter"/>
</dbReference>
<dbReference type="GO" id="GO:0005886">
    <property type="term" value="C:plasma membrane"/>
    <property type="evidence" value="ECO:0007669"/>
    <property type="project" value="TreeGrafter"/>
</dbReference>
<sequence>MFASLLTITCKFSSLDVSNEKNFLVTSLEAALEFIKSDQFNKIKSSQQTVNSIFETVATNDLSQLQELLKYKKTKKGDADLCHPLCDCDTCTKSADSSHDIAAFNEKGQTLLTFAALLGRTEIVEFLMGMGAEVDSLDYYGRTPLHYATLKGHQGVLLILVNCKADVNVKDHDGNSPLHLACNNGHENCVKALFYTSKAVDVDCVNKHGDTPLHLAIKWNHAGIVRVLLENNAATSIPNKKGKLPIDFAQNYYTERLLQQFHDHSEPTPDTCPTGPSASTKTLSCKEHGIRPKGVDQFKKIDLLLKAIEKNDLPLTCFYLGFSNDSSDYSFESKCHPLCNCEKCEDWESGPEMVADKINVNTCNIDGFTPLHFAAKYGRLELLRILLDGRALPNLKTYKTLQTPLHLACTYQRLQVVKELVKCGNCEVDAQDYKGNTPLYYACVKNDAKIVEVLLNNGANCDVRNYQGNSVIKEVQEKSLFGISNLLKDRFEDFVFL</sequence>
<dbReference type="PANTHER" id="PTHR24170">
    <property type="entry name" value="ANKYRIN REPEAT DOMAIN-CONTAINING PROTEIN 27"/>
    <property type="match status" value="1"/>
</dbReference>
<reference evidence="3" key="1">
    <citation type="journal article" date="2020" name="J Insects Food Feed">
        <title>The yellow mealworm (Tenebrio molitor) genome: a resource for the emerging insects as food and feed industry.</title>
        <authorList>
            <person name="Eriksson T."/>
            <person name="Andere A."/>
            <person name="Kelstrup H."/>
            <person name="Emery V."/>
            <person name="Picard C."/>
        </authorList>
    </citation>
    <scope>NUCLEOTIDE SEQUENCE</scope>
    <source>
        <strain evidence="3">Stoneville</strain>
        <tissue evidence="3">Whole head</tissue>
    </source>
</reference>
<dbReference type="GO" id="GO:0043005">
    <property type="term" value="C:neuron projection"/>
    <property type="evidence" value="ECO:0007669"/>
    <property type="project" value="TreeGrafter"/>
</dbReference>
<feature type="repeat" description="ANK" evidence="1">
    <location>
        <begin position="434"/>
        <end position="466"/>
    </location>
</feature>
<dbReference type="AlphaFoldDB" id="A0A8J6LB39"/>
<proteinExistence type="predicted"/>
<dbReference type="InterPro" id="IPR036770">
    <property type="entry name" value="Ankyrin_rpt-contain_sf"/>
</dbReference>
<evidence type="ECO:0000256" key="1">
    <source>
        <dbReference type="PROSITE-ProRule" id="PRU00023"/>
    </source>
</evidence>
<dbReference type="GO" id="GO:0097422">
    <property type="term" value="C:tubular endosome"/>
    <property type="evidence" value="ECO:0007669"/>
    <property type="project" value="TreeGrafter"/>
</dbReference>